<gene>
    <name evidence="1" type="ORF">X975_01668</name>
</gene>
<evidence type="ECO:0000313" key="1">
    <source>
        <dbReference type="EMBL" id="KFM69720.1"/>
    </source>
</evidence>
<protein>
    <submittedName>
        <fullName evidence="1">Mitogen-activated protein kinase kinase kinase 13-A</fullName>
    </submittedName>
</protein>
<feature type="non-terminal residue" evidence="1">
    <location>
        <position position="161"/>
    </location>
</feature>
<dbReference type="OrthoDB" id="339325at2759"/>
<accession>A0A087TX81</accession>
<organism evidence="1 2">
    <name type="scientific">Stegodyphus mimosarum</name>
    <name type="common">African social velvet spider</name>
    <dbReference type="NCBI Taxonomy" id="407821"/>
    <lineage>
        <taxon>Eukaryota</taxon>
        <taxon>Metazoa</taxon>
        <taxon>Ecdysozoa</taxon>
        <taxon>Arthropoda</taxon>
        <taxon>Chelicerata</taxon>
        <taxon>Arachnida</taxon>
        <taxon>Araneae</taxon>
        <taxon>Araneomorphae</taxon>
        <taxon>Entelegynae</taxon>
        <taxon>Eresoidea</taxon>
        <taxon>Eresidae</taxon>
        <taxon>Stegodyphus</taxon>
    </lineage>
</organism>
<keyword evidence="1" id="KW-0808">Transferase</keyword>
<evidence type="ECO:0000313" key="2">
    <source>
        <dbReference type="Proteomes" id="UP000054359"/>
    </source>
</evidence>
<dbReference type="STRING" id="407821.A0A087TX81"/>
<dbReference type="AlphaFoldDB" id="A0A087TX81"/>
<reference evidence="1 2" key="1">
    <citation type="submission" date="2013-11" db="EMBL/GenBank/DDBJ databases">
        <title>Genome sequencing of Stegodyphus mimosarum.</title>
        <authorList>
            <person name="Bechsgaard J."/>
        </authorList>
    </citation>
    <scope>NUCLEOTIDE SEQUENCE [LARGE SCALE GENOMIC DNA]</scope>
</reference>
<dbReference type="EMBL" id="KK117162">
    <property type="protein sequence ID" value="KFM69720.1"/>
    <property type="molecule type" value="Genomic_DNA"/>
</dbReference>
<sequence length="161" mass="17839">MRTSCSIADLRSAKFLHGLTVAEKNKKCLTFYNSNKYRVGGSLLHLPHLADLNSDVSVNCCQTGNLPQQSLNVLGSTNMLTSSNKLVSLSQSKDAELNYGDMGQRSNRWFDGLLRCLKPVWTALGKSTSHELKEGNWEIRFEDIKEMQYLACGAQGAVYCG</sequence>
<dbReference type="GO" id="GO:0016301">
    <property type="term" value="F:kinase activity"/>
    <property type="evidence" value="ECO:0007669"/>
    <property type="project" value="UniProtKB-KW"/>
</dbReference>
<keyword evidence="1" id="KW-0418">Kinase</keyword>
<proteinExistence type="predicted"/>
<name>A0A087TX81_STEMI</name>
<keyword evidence="2" id="KW-1185">Reference proteome</keyword>
<dbReference type="Proteomes" id="UP000054359">
    <property type="component" value="Unassembled WGS sequence"/>
</dbReference>